<evidence type="ECO:0000256" key="6">
    <source>
        <dbReference type="SAM" id="MobiDB-lite"/>
    </source>
</evidence>
<comment type="cofactor">
    <cofactor evidence="1">
        <name>FAD</name>
        <dbReference type="ChEBI" id="CHEBI:57692"/>
    </cofactor>
</comment>
<dbReference type="InterPro" id="IPR006076">
    <property type="entry name" value="FAD-dep_OxRdtase"/>
</dbReference>
<proteinExistence type="inferred from homology"/>
<dbReference type="SUPFAM" id="SSF51905">
    <property type="entry name" value="FAD/NAD(P)-binding domain"/>
    <property type="match status" value="1"/>
</dbReference>
<keyword evidence="2" id="KW-0285">Flavoprotein</keyword>
<feature type="region of interest" description="Disordered" evidence="6">
    <location>
        <begin position="267"/>
        <end position="311"/>
    </location>
</feature>
<dbReference type="PANTHER" id="PTHR43104">
    <property type="entry name" value="L-2-HYDROXYGLUTARATE DEHYDROGENASE, MITOCHONDRIAL"/>
    <property type="match status" value="1"/>
</dbReference>
<gene>
    <name evidence="8" type="ORF">SHKM778_55980</name>
</gene>
<protein>
    <recommendedName>
        <fullName evidence="7">FAD dependent oxidoreductase domain-containing protein</fullName>
    </recommendedName>
</protein>
<dbReference type="Gene3D" id="3.50.50.60">
    <property type="entry name" value="FAD/NAD(P)-binding domain"/>
    <property type="match status" value="1"/>
</dbReference>
<organism evidence="8">
    <name type="scientific">Streptomyces haneummycinicus</name>
    <dbReference type="NCBI Taxonomy" id="3074435"/>
    <lineage>
        <taxon>Bacteria</taxon>
        <taxon>Bacillati</taxon>
        <taxon>Actinomycetota</taxon>
        <taxon>Actinomycetes</taxon>
        <taxon>Kitasatosporales</taxon>
        <taxon>Streptomycetaceae</taxon>
        <taxon>Streptomyces</taxon>
    </lineage>
</organism>
<sequence>MADETVGVVGAGIVGLATARETALRRPGTRVVVFEKERQVAPHQTGHNSGVVHAGIYYAPGSLKADLCVRGVALLREYCQDRRLPYQEIGKLVTAVRPDELGRMEDLYERARHNHVPDLRRVSGDEIRELEPHAGGIAALHSPRTAITDYPAIAREFAGDVTGSGGEVRLGFRVTGITTVPGGIEVASARERVTVDRLILCAGLHSDTVARLAQDRREPEIVPFRGEYMLLRPERAHLVRGLVYPVPDPQYPFLGVHFTPGWTARSRSAPTPYWPSPGRATPSAGFPRATCSPSPPTPVPGGWRPGTGAPA</sequence>
<keyword evidence="4" id="KW-0560">Oxidoreductase</keyword>
<evidence type="ECO:0000259" key="7">
    <source>
        <dbReference type="Pfam" id="PF01266"/>
    </source>
</evidence>
<dbReference type="AlphaFoldDB" id="A0AAT9HNN0"/>
<dbReference type="NCBIfam" id="NF008726">
    <property type="entry name" value="PRK11728.1"/>
    <property type="match status" value="1"/>
</dbReference>
<dbReference type="Gene3D" id="3.30.9.10">
    <property type="entry name" value="D-Amino Acid Oxidase, subunit A, domain 2"/>
    <property type="match status" value="2"/>
</dbReference>
<feature type="domain" description="FAD dependent oxidoreductase" evidence="7">
    <location>
        <begin position="6"/>
        <end position="271"/>
    </location>
</feature>
<evidence type="ECO:0000256" key="2">
    <source>
        <dbReference type="ARBA" id="ARBA00022630"/>
    </source>
</evidence>
<dbReference type="Pfam" id="PF01266">
    <property type="entry name" value="DAO"/>
    <property type="match status" value="1"/>
</dbReference>
<dbReference type="InterPro" id="IPR036188">
    <property type="entry name" value="FAD/NAD-bd_sf"/>
</dbReference>
<dbReference type="PANTHER" id="PTHR43104:SF2">
    <property type="entry name" value="L-2-HYDROXYGLUTARATE DEHYDROGENASE, MITOCHONDRIAL"/>
    <property type="match status" value="1"/>
</dbReference>
<dbReference type="EMBL" id="AP035768">
    <property type="protein sequence ID" value="BFO19210.1"/>
    <property type="molecule type" value="Genomic_DNA"/>
</dbReference>
<keyword evidence="3" id="KW-0274">FAD</keyword>
<reference evidence="8" key="1">
    <citation type="submission" date="2024-06" db="EMBL/GenBank/DDBJ databases">
        <authorList>
            <consortium name="consrtm"/>
            <person name="Uemura M."/>
            <person name="Terahara T."/>
        </authorList>
    </citation>
    <scope>NUCLEOTIDE SEQUENCE</scope>
    <source>
        <strain evidence="8">KM77-8</strain>
    </source>
</reference>
<name>A0AAT9HNN0_9ACTN</name>
<comment type="similarity">
    <text evidence="5">Belongs to the L2HGDH family.</text>
</comment>
<evidence type="ECO:0000256" key="5">
    <source>
        <dbReference type="ARBA" id="ARBA00037941"/>
    </source>
</evidence>
<dbReference type="GO" id="GO:0047545">
    <property type="term" value="F:(S)-2-hydroxyglutarate dehydrogenase activity"/>
    <property type="evidence" value="ECO:0007669"/>
    <property type="project" value="TreeGrafter"/>
</dbReference>
<evidence type="ECO:0000256" key="4">
    <source>
        <dbReference type="ARBA" id="ARBA00023002"/>
    </source>
</evidence>
<evidence type="ECO:0000313" key="8">
    <source>
        <dbReference type="EMBL" id="BFO19210.1"/>
    </source>
</evidence>
<reference evidence="8" key="2">
    <citation type="submission" date="2024-07" db="EMBL/GenBank/DDBJ databases">
        <title>Streptomyces haneummycinica sp. nov., a new antibiotic-producing actinobacterium isolated from marine sediment.</title>
        <authorList>
            <person name="Uemura M."/>
            <person name="Hamada M."/>
            <person name="Hirano S."/>
            <person name="Kobayashi K."/>
            <person name="Ohshiro T."/>
            <person name="Kobayashi T."/>
            <person name="Terahara T."/>
        </authorList>
    </citation>
    <scope>NUCLEOTIDE SEQUENCE</scope>
    <source>
        <strain evidence="8">KM77-8</strain>
    </source>
</reference>
<evidence type="ECO:0000256" key="1">
    <source>
        <dbReference type="ARBA" id="ARBA00001974"/>
    </source>
</evidence>
<accession>A0AAT9HNN0</accession>
<evidence type="ECO:0000256" key="3">
    <source>
        <dbReference type="ARBA" id="ARBA00022827"/>
    </source>
</evidence>